<dbReference type="EMBL" id="AXCR01000006">
    <property type="protein sequence ID" value="KJR86696.1"/>
    <property type="molecule type" value="Genomic_DNA"/>
</dbReference>
<dbReference type="VEuPathDB" id="FungiDB:SPSK_02869"/>
<dbReference type="GeneID" id="27665008"/>
<dbReference type="RefSeq" id="XP_016589372.1">
    <property type="nucleotide sequence ID" value="XM_016729731.1"/>
</dbReference>
<feature type="region of interest" description="Disordered" evidence="1">
    <location>
        <begin position="1"/>
        <end position="45"/>
    </location>
</feature>
<protein>
    <submittedName>
        <fullName evidence="2">Uncharacterized protein</fullName>
    </submittedName>
</protein>
<evidence type="ECO:0000313" key="3">
    <source>
        <dbReference type="Proteomes" id="UP000033710"/>
    </source>
</evidence>
<reference evidence="2 3" key="2">
    <citation type="journal article" date="2015" name="Eukaryot. Cell">
        <title>Asexual propagation of a virulent clone complex in a human and feline outbreak of sporotrichosis.</title>
        <authorList>
            <person name="Teixeira Mde M."/>
            <person name="Rodrigues A.M."/>
            <person name="Tsui C.K."/>
            <person name="de Almeida L.G."/>
            <person name="Van Diepeningen A.D."/>
            <person name="van den Ende B.G."/>
            <person name="Fernandes G.F."/>
            <person name="Kano R."/>
            <person name="Hamelin R.C."/>
            <person name="Lopes-Bezerra L.M."/>
            <person name="Vasconcelos A.T."/>
            <person name="de Hoog S."/>
            <person name="de Camargo Z.P."/>
            <person name="Felipe M.S."/>
        </authorList>
    </citation>
    <scope>NUCLEOTIDE SEQUENCE [LARGE SCALE GENOMIC DNA]</scope>
    <source>
        <strain evidence="2 3">1099-18</strain>
    </source>
</reference>
<sequence length="90" mass="9546">MTKSHYGHRACHITSSVSPRSIHGQTEPLSSVPQHFKSERQGPHVRGVVDVGGGERLESTTKQVKAAVVGRGKRSVVGKDYPAGGLGSML</sequence>
<comment type="caution">
    <text evidence="2">The sequence shown here is derived from an EMBL/GenBank/DDBJ whole genome shotgun (WGS) entry which is preliminary data.</text>
</comment>
<feature type="compositionally biased region" description="Basic residues" evidence="1">
    <location>
        <begin position="1"/>
        <end position="11"/>
    </location>
</feature>
<dbReference type="KEGG" id="ssck:SPSK_02869"/>
<dbReference type="Proteomes" id="UP000033710">
    <property type="component" value="Unassembled WGS sequence"/>
</dbReference>
<name>A0A0F2MEW1_SPOSC</name>
<organism evidence="2 3">
    <name type="scientific">Sporothrix schenckii 1099-18</name>
    <dbReference type="NCBI Taxonomy" id="1397361"/>
    <lineage>
        <taxon>Eukaryota</taxon>
        <taxon>Fungi</taxon>
        <taxon>Dikarya</taxon>
        <taxon>Ascomycota</taxon>
        <taxon>Pezizomycotina</taxon>
        <taxon>Sordariomycetes</taxon>
        <taxon>Sordariomycetidae</taxon>
        <taxon>Ophiostomatales</taxon>
        <taxon>Ophiostomataceae</taxon>
        <taxon>Sporothrix</taxon>
    </lineage>
</organism>
<proteinExistence type="predicted"/>
<gene>
    <name evidence="2" type="ORF">SPSK_02869</name>
</gene>
<feature type="compositionally biased region" description="Polar residues" evidence="1">
    <location>
        <begin position="13"/>
        <end position="33"/>
    </location>
</feature>
<evidence type="ECO:0000313" key="2">
    <source>
        <dbReference type="EMBL" id="KJR86696.1"/>
    </source>
</evidence>
<evidence type="ECO:0000256" key="1">
    <source>
        <dbReference type="SAM" id="MobiDB-lite"/>
    </source>
</evidence>
<dbReference type="AlphaFoldDB" id="A0A0F2MEW1"/>
<accession>A0A0F2MEW1</accession>
<reference evidence="2 3" key="1">
    <citation type="journal article" date="2014" name="BMC Genomics">
        <title>Comparative genomics of the major fungal agents of human and animal Sporotrichosis: Sporothrix schenckii and Sporothrix brasiliensis.</title>
        <authorList>
            <person name="Teixeira M.M."/>
            <person name="de Almeida L.G."/>
            <person name="Kubitschek-Barreira P."/>
            <person name="Alves F.L."/>
            <person name="Kioshima E.S."/>
            <person name="Abadio A.K."/>
            <person name="Fernandes L."/>
            <person name="Derengowski L.S."/>
            <person name="Ferreira K.S."/>
            <person name="Souza R.C."/>
            <person name="Ruiz J.C."/>
            <person name="de Andrade N.C."/>
            <person name="Paes H.C."/>
            <person name="Nicola A.M."/>
            <person name="Albuquerque P."/>
            <person name="Gerber A.L."/>
            <person name="Martins V.P."/>
            <person name="Peconick L.D."/>
            <person name="Neto A.V."/>
            <person name="Chaucanez C.B."/>
            <person name="Silva P.A."/>
            <person name="Cunha O.L."/>
            <person name="de Oliveira F.F."/>
            <person name="dos Santos T.C."/>
            <person name="Barros A.L."/>
            <person name="Soares M.A."/>
            <person name="de Oliveira L.M."/>
            <person name="Marini M.M."/>
            <person name="Villalobos-Duno H."/>
            <person name="Cunha M.M."/>
            <person name="de Hoog S."/>
            <person name="da Silveira J.F."/>
            <person name="Henrissat B."/>
            <person name="Nino-Vega G.A."/>
            <person name="Cisalpino P.S."/>
            <person name="Mora-Montes H.M."/>
            <person name="Almeida S.R."/>
            <person name="Stajich J.E."/>
            <person name="Lopes-Bezerra L.M."/>
            <person name="Vasconcelos A.T."/>
            <person name="Felipe M.S."/>
        </authorList>
    </citation>
    <scope>NUCLEOTIDE SEQUENCE [LARGE SCALE GENOMIC DNA]</scope>
    <source>
        <strain evidence="2 3">1099-18</strain>
    </source>
</reference>